<evidence type="ECO:0000313" key="4">
    <source>
        <dbReference type="Proteomes" id="UP000608850"/>
    </source>
</evidence>
<keyword evidence="1" id="KW-0472">Membrane</keyword>
<feature type="domain" description="EamA" evidence="2">
    <location>
        <begin position="4"/>
        <end position="139"/>
    </location>
</feature>
<dbReference type="SUPFAM" id="SSF103481">
    <property type="entry name" value="Multidrug resistance efflux transporter EmrE"/>
    <property type="match status" value="1"/>
</dbReference>
<feature type="transmembrane region" description="Helical" evidence="1">
    <location>
        <begin position="114"/>
        <end position="137"/>
    </location>
</feature>
<dbReference type="EMBL" id="BMOQ01000001">
    <property type="protein sequence ID" value="GGN06763.1"/>
    <property type="molecule type" value="Genomic_DNA"/>
</dbReference>
<dbReference type="InterPro" id="IPR000620">
    <property type="entry name" value="EamA_dom"/>
</dbReference>
<keyword evidence="1" id="KW-1133">Transmembrane helix</keyword>
<feature type="domain" description="EamA" evidence="2">
    <location>
        <begin position="157"/>
        <end position="288"/>
    </location>
</feature>
<comment type="caution">
    <text evidence="3">The sequence shown here is derived from an EMBL/GenBank/DDBJ whole genome shotgun (WGS) entry which is preliminary data.</text>
</comment>
<gene>
    <name evidence="3" type="ORF">GCM10009021_02170</name>
</gene>
<evidence type="ECO:0000256" key="1">
    <source>
        <dbReference type="SAM" id="Phobius"/>
    </source>
</evidence>
<keyword evidence="1" id="KW-0812">Transmembrane</keyword>
<dbReference type="GO" id="GO:0016020">
    <property type="term" value="C:membrane"/>
    <property type="evidence" value="ECO:0007669"/>
    <property type="project" value="InterPro"/>
</dbReference>
<dbReference type="InterPro" id="IPR037185">
    <property type="entry name" value="EmrE-like"/>
</dbReference>
<name>A0A830G752_9EURY</name>
<dbReference type="Pfam" id="PF00892">
    <property type="entry name" value="EamA"/>
    <property type="match status" value="2"/>
</dbReference>
<dbReference type="OrthoDB" id="239604at2157"/>
<evidence type="ECO:0000313" key="3">
    <source>
        <dbReference type="EMBL" id="GGN06763.1"/>
    </source>
</evidence>
<keyword evidence="4" id="KW-1185">Reference proteome</keyword>
<reference evidence="3 4" key="1">
    <citation type="journal article" date="2019" name="Int. J. Syst. Evol. Microbiol.">
        <title>The Global Catalogue of Microorganisms (GCM) 10K type strain sequencing project: providing services to taxonomists for standard genome sequencing and annotation.</title>
        <authorList>
            <consortium name="The Broad Institute Genomics Platform"/>
            <consortium name="The Broad Institute Genome Sequencing Center for Infectious Disease"/>
            <person name="Wu L."/>
            <person name="Ma J."/>
        </authorList>
    </citation>
    <scope>NUCLEOTIDE SEQUENCE [LARGE SCALE GENOMIC DNA]</scope>
    <source>
        <strain evidence="3 4">JCM 16331</strain>
    </source>
</reference>
<accession>A0A830G752</accession>
<sequence length="290" mass="29456">MVPGLLPAVAAALLWGGYLYSLKRYFSGYSGAVIAVVVNTAATAWYLPGAYAYLGGFPIVPSLPPIGIAVVLVTVGFAALGFLTVTRALAAGDVTLVAPVAKIVPAFVLPLEVLLLPVALGPLQVVGIGVVTAAVYLANYEGGRLFDPLRRLTDSRAVQLALLSAACYGVSDVAKRVALQDVGVPAASWVVVSLLGPALFLAPIAVRDWPETGIRTDLPTFVGIAAVVALARVATTLSFSVASASVAATVINAQSIVAVVLGGVLLAEEGFRTRLAASALAVGGIALLAQ</sequence>
<feature type="transmembrane region" description="Helical" evidence="1">
    <location>
        <begin position="186"/>
        <end position="206"/>
    </location>
</feature>
<protein>
    <recommendedName>
        <fullName evidence="2">EamA domain-containing protein</fullName>
    </recommendedName>
</protein>
<feature type="transmembrane region" description="Helical" evidence="1">
    <location>
        <begin position="245"/>
        <end position="267"/>
    </location>
</feature>
<proteinExistence type="predicted"/>
<feature type="transmembrane region" description="Helical" evidence="1">
    <location>
        <begin position="29"/>
        <end position="54"/>
    </location>
</feature>
<dbReference type="AlphaFoldDB" id="A0A830G752"/>
<dbReference type="RefSeq" id="WP_188876567.1">
    <property type="nucleotide sequence ID" value="NZ_BMOQ01000001.1"/>
</dbReference>
<feature type="transmembrane region" description="Helical" evidence="1">
    <location>
        <begin position="66"/>
        <end position="90"/>
    </location>
</feature>
<organism evidence="3 4">
    <name type="scientific">Halarchaeum nitratireducens</name>
    <dbReference type="NCBI Taxonomy" id="489913"/>
    <lineage>
        <taxon>Archaea</taxon>
        <taxon>Methanobacteriati</taxon>
        <taxon>Methanobacteriota</taxon>
        <taxon>Stenosarchaea group</taxon>
        <taxon>Halobacteria</taxon>
        <taxon>Halobacteriales</taxon>
        <taxon>Halobacteriaceae</taxon>
    </lineage>
</organism>
<evidence type="ECO:0000259" key="2">
    <source>
        <dbReference type="Pfam" id="PF00892"/>
    </source>
</evidence>
<dbReference type="Proteomes" id="UP000608850">
    <property type="component" value="Unassembled WGS sequence"/>
</dbReference>
<feature type="transmembrane region" description="Helical" evidence="1">
    <location>
        <begin position="218"/>
        <end position="239"/>
    </location>
</feature>